<dbReference type="PANTHER" id="PTHR30535">
    <property type="entry name" value="VITAMIN B12-BINDING PROTEIN"/>
    <property type="match status" value="1"/>
</dbReference>
<dbReference type="EMBL" id="UATL01000005">
    <property type="protein sequence ID" value="SPY43923.1"/>
    <property type="molecule type" value="Genomic_DNA"/>
</dbReference>
<reference evidence="1 2" key="1">
    <citation type="submission" date="2018-06" db="EMBL/GenBank/DDBJ databases">
        <authorList>
            <consortium name="Pathogen Informatics"/>
            <person name="Doyle S."/>
        </authorList>
    </citation>
    <scope>NUCLEOTIDE SEQUENCE [LARGE SCALE GENOMIC DNA]</scope>
    <source>
        <strain evidence="1 2">NCTC11647</strain>
    </source>
</reference>
<dbReference type="AlphaFoldDB" id="A0A2T3QLI7"/>
<dbReference type="Pfam" id="PF01497">
    <property type="entry name" value="Peripla_BP_2"/>
    <property type="match status" value="1"/>
</dbReference>
<evidence type="ECO:0000313" key="2">
    <source>
        <dbReference type="Proteomes" id="UP000251647"/>
    </source>
</evidence>
<dbReference type="InterPro" id="IPR002491">
    <property type="entry name" value="ABC_transptr_periplasmic_BD"/>
</dbReference>
<accession>A0A2T3QLI7</accession>
<dbReference type="GO" id="GO:0071281">
    <property type="term" value="P:cellular response to iron ion"/>
    <property type="evidence" value="ECO:0007669"/>
    <property type="project" value="TreeGrafter"/>
</dbReference>
<dbReference type="InterPro" id="IPR050902">
    <property type="entry name" value="ABC_Transporter_SBP"/>
</dbReference>
<dbReference type="OrthoDB" id="9775594at2"/>
<dbReference type="SMR" id="A0A2T3QLI7"/>
<evidence type="ECO:0000313" key="1">
    <source>
        <dbReference type="EMBL" id="SPY43923.1"/>
    </source>
</evidence>
<dbReference type="Proteomes" id="UP000251647">
    <property type="component" value="Unassembled WGS sequence"/>
</dbReference>
<gene>
    <name evidence="1" type="ORF">NCTC11647_02856</name>
</gene>
<proteinExistence type="predicted"/>
<sequence>MNKKIIGFCFAFILGLNPVNALAITVTDMMQNQVSIDSPPKRAAIATVPIASLLISLTDQPEHLVGVHPFVKETLLDGTLGQHYPQLHTLKTDVIARNFTPNIEALLALHVDLVVQWGHLNPKLYKRLQAAQIPTITLLYGTEHYSQQWITIMGEISGQSDKASHLLTQRKAWIEKLQQQQQRYQTKPKVLYLSSCKGSRCFSMSGNSNVQFDIELAGGINLTQDIHTQQNTSINMEQIIEWDPDIILLGNFDKNFMRQDIEKNALLSYTTAAKKHQIYKIPQAGFIWDVPSHENPAYWLWLSAIFHPSAPIKLTTIDLKQMIKQWYGIELTPQDIKAILKTDINRYDAILQFDR</sequence>
<dbReference type="RefSeq" id="WP_005305491.1">
    <property type="nucleotide sequence ID" value="NZ_PYOG01000006.1"/>
</dbReference>
<dbReference type="Gene3D" id="3.40.50.1980">
    <property type="entry name" value="Nitrogenase molybdenum iron protein domain"/>
    <property type="match status" value="2"/>
</dbReference>
<dbReference type="PROSITE" id="PS50983">
    <property type="entry name" value="FE_B12_PBP"/>
    <property type="match status" value="1"/>
</dbReference>
<organism evidence="1 2">
    <name type="scientific">Photobacterium damselae</name>
    <dbReference type="NCBI Taxonomy" id="38293"/>
    <lineage>
        <taxon>Bacteria</taxon>
        <taxon>Pseudomonadati</taxon>
        <taxon>Pseudomonadota</taxon>
        <taxon>Gammaproteobacteria</taxon>
        <taxon>Vibrionales</taxon>
        <taxon>Vibrionaceae</taxon>
        <taxon>Photobacterium</taxon>
    </lineage>
</organism>
<protein>
    <submittedName>
        <fullName evidence="1">Corrinoid ABC transporter substrate-binding protein</fullName>
    </submittedName>
</protein>
<dbReference type="Gene3D" id="1.20.58.2180">
    <property type="match status" value="1"/>
</dbReference>
<name>A0A2T3QLI7_PHODM</name>
<dbReference type="PANTHER" id="PTHR30535:SF34">
    <property type="entry name" value="MOLYBDATE-BINDING PROTEIN MOLA"/>
    <property type="match status" value="1"/>
</dbReference>
<dbReference type="SUPFAM" id="SSF53807">
    <property type="entry name" value="Helical backbone' metal receptor"/>
    <property type="match status" value="1"/>
</dbReference>